<feature type="compositionally biased region" description="Polar residues" evidence="2">
    <location>
        <begin position="1"/>
        <end position="26"/>
    </location>
</feature>
<keyword evidence="4" id="KW-1185">Reference proteome</keyword>
<dbReference type="EMBL" id="SRRH01000340">
    <property type="protein sequence ID" value="KAG6290805.1"/>
    <property type="molecule type" value="Genomic_DNA"/>
</dbReference>
<accession>A0A9P7QFP5</accession>
<comment type="caution">
    <text evidence="3">The sequence shown here is derived from an EMBL/GenBank/DDBJ whole genome shotgun (WGS) entry which is preliminary data.</text>
</comment>
<evidence type="ECO:0000313" key="3">
    <source>
        <dbReference type="EMBL" id="KAG6290805.1"/>
    </source>
</evidence>
<dbReference type="InterPro" id="IPR029063">
    <property type="entry name" value="SAM-dependent_MTases_sf"/>
</dbReference>
<dbReference type="PANTHER" id="PTHR43591:SF10">
    <property type="entry name" value="ABC TRANSMEMBRANE TYPE-1 DOMAIN-CONTAINING PROTEIN-RELATED"/>
    <property type="match status" value="1"/>
</dbReference>
<dbReference type="GO" id="GO:0008168">
    <property type="term" value="F:methyltransferase activity"/>
    <property type="evidence" value="ECO:0007669"/>
    <property type="project" value="TreeGrafter"/>
</dbReference>
<sequence length="736" mass="78808">MASGPSSHSDNRATTADSPVSSAIHDSTSREEGYSIEYLAFTALKAIEALSAEFGDQTDDACDLSSRLEGDNATKSRDVTAAQAIEAPPADLSGQKDNACDLSSGLEGDNATKSLDVTAVQAIEAPPAEFGGQKDDACGISGGPDGDDATASLTVTDAQVIEALPAEFGGQKDDACDISGGPEGDDATASLPFTGFQAIEAFSAEFGGHIDDAYDLSGGLESDDATTSLPFTGFQAIGAQSAEFDAQTDDVCDLSSGLEGDDATASPFTAVQTIEAPLAEFGGQTDDACDLSNGLEGGDATASPFTAVQAIEAPPVEVDAQTDNAFDIPSGLEGEVATVQAIEVPLAESGCQTYDTFDLFTGLEGDDATTGLAFAAAQAREALLAEFGGQTDDAFDIPSGLEGEVATLQAIEAPLAESGLQTYDEFDLFSGLEDGETTASLAPIILPGHTYERGRRYPVFGDIQYPIPIDEMEQDREDMQHAMMMILMRDKLFLSPIGNHPQSIFDIGTGTGTWAIQVGERYPSATVRGIDIASIQPGMVPPNVSFLVNDCEQEWTERYVDLVHFRFMITMLRETSKVLGHAFKSLRPGGWIELQEYESTPMCDDGTMPNDDAVKHLYELVDRSFEKFGLKANLAPQLGTYLEKAGFEDIRCQVMKVPIGPWTKDKTMRIIGQYQKSVIVDGLPFLAGRPFQALEMSDAEIEATIAKARKRLHDPKVHRYLNYYFWYAQKPQWCRA</sequence>
<proteinExistence type="inferred from homology"/>
<comment type="similarity">
    <text evidence="1">Belongs to the methyltransferase superfamily. LaeA methyltransferase family.</text>
</comment>
<reference evidence="3 4" key="1">
    <citation type="journal article" date="2020" name="bioRxiv">
        <title>Whole genome comparisons of ergot fungi reveals the divergence and evolution of species within the genus Claviceps are the result of varying mechanisms driving genome evolution and host range expansion.</title>
        <authorList>
            <person name="Wyka S.A."/>
            <person name="Mondo S.J."/>
            <person name="Liu M."/>
            <person name="Dettman J."/>
            <person name="Nalam V."/>
            <person name="Broders K.D."/>
        </authorList>
    </citation>
    <scope>NUCLEOTIDE SEQUENCE [LARGE SCALE GENOMIC DNA]</scope>
    <source>
        <strain evidence="3 4">Clav52</strain>
    </source>
</reference>
<dbReference type="Pfam" id="PF13489">
    <property type="entry name" value="Methyltransf_23"/>
    <property type="match status" value="1"/>
</dbReference>
<dbReference type="CDD" id="cd02440">
    <property type="entry name" value="AdoMet_MTases"/>
    <property type="match status" value="1"/>
</dbReference>
<dbReference type="Gene3D" id="3.40.50.150">
    <property type="entry name" value="Vaccinia Virus protein VP39"/>
    <property type="match status" value="1"/>
</dbReference>
<dbReference type="SUPFAM" id="SSF53335">
    <property type="entry name" value="S-adenosyl-L-methionine-dependent methyltransferases"/>
    <property type="match status" value="1"/>
</dbReference>
<feature type="region of interest" description="Disordered" evidence="2">
    <location>
        <begin position="1"/>
        <end position="31"/>
    </location>
</feature>
<evidence type="ECO:0000256" key="1">
    <source>
        <dbReference type="ARBA" id="ARBA00038158"/>
    </source>
</evidence>
<evidence type="ECO:0000313" key="4">
    <source>
        <dbReference type="Proteomes" id="UP000707071"/>
    </source>
</evidence>
<dbReference type="Proteomes" id="UP000707071">
    <property type="component" value="Unassembled WGS sequence"/>
</dbReference>
<gene>
    <name evidence="3" type="ORF">E4U09_004259</name>
</gene>
<dbReference type="AlphaFoldDB" id="A0A9P7QFP5"/>
<organism evidence="3 4">
    <name type="scientific">Claviceps aff. purpurea</name>
    <dbReference type="NCBI Taxonomy" id="1967640"/>
    <lineage>
        <taxon>Eukaryota</taxon>
        <taxon>Fungi</taxon>
        <taxon>Dikarya</taxon>
        <taxon>Ascomycota</taxon>
        <taxon>Pezizomycotina</taxon>
        <taxon>Sordariomycetes</taxon>
        <taxon>Hypocreomycetidae</taxon>
        <taxon>Hypocreales</taxon>
        <taxon>Clavicipitaceae</taxon>
        <taxon>Claviceps</taxon>
    </lineage>
</organism>
<protein>
    <recommendedName>
        <fullName evidence="5">Methyltransferase</fullName>
    </recommendedName>
</protein>
<evidence type="ECO:0000256" key="2">
    <source>
        <dbReference type="SAM" id="MobiDB-lite"/>
    </source>
</evidence>
<evidence type="ECO:0008006" key="5">
    <source>
        <dbReference type="Google" id="ProtNLM"/>
    </source>
</evidence>
<name>A0A9P7QFP5_9HYPO</name>
<dbReference type="PANTHER" id="PTHR43591">
    <property type="entry name" value="METHYLTRANSFERASE"/>
    <property type="match status" value="1"/>
</dbReference>